<sequence length="409" mass="44840">MSSSPTRTLPFGGSIRTRLFGSSFQGNGANRTRLSEPIRHVFREPNQDRVFSGSTQDTSFGQIRDAVFPEQSGRVFREVNRDAVFRESSGRVFGVNQEPSFGSQIRTRLFGDHRDARLRDQQTRPSGQPISNPSSESIKDTSRINQNASFGSQFKDALRSQSVTRPFRESIRNAPFGSHQDNRLSTRLFGKVHSRTRSFRINQDSSFRSQQDSSSESIRTRPSESHQELLSGVNQEPSSESIRTRLVGTNQVPSSGVKSGRVFGKPIMFDAVLSGSQQEPSFESIKDASLSQSVRVTSGPIRPSFEQSSDAFASQQDASFGINQDLLSGVNQDTSFGVNQGDASFGSQSGRVFGSQSGRVLSESIKGNASSGVNHDTSFGSQSQGTRLSGPIMTFYGVQSGRVFWEANQ</sequence>
<feature type="region of interest" description="Disordered" evidence="1">
    <location>
        <begin position="200"/>
        <end position="241"/>
    </location>
</feature>
<dbReference type="EMBL" id="QCYY01002533">
    <property type="protein sequence ID" value="ROT69685.1"/>
    <property type="molecule type" value="Genomic_DNA"/>
</dbReference>
<protein>
    <submittedName>
        <fullName evidence="2">Ddr48p</fullName>
    </submittedName>
</protein>
<feature type="compositionally biased region" description="Polar residues" evidence="1">
    <location>
        <begin position="123"/>
        <end position="136"/>
    </location>
</feature>
<proteinExistence type="predicted"/>
<name>A0A3R7Q6A4_PENVA</name>
<feature type="compositionally biased region" description="Basic and acidic residues" evidence="1">
    <location>
        <begin position="218"/>
        <end position="227"/>
    </location>
</feature>
<reference evidence="2 3" key="1">
    <citation type="submission" date="2018-04" db="EMBL/GenBank/DDBJ databases">
        <authorList>
            <person name="Zhang X."/>
            <person name="Yuan J."/>
            <person name="Li F."/>
            <person name="Xiang J."/>
        </authorList>
    </citation>
    <scope>NUCLEOTIDE SEQUENCE [LARGE SCALE GENOMIC DNA]</scope>
    <source>
        <tissue evidence="2">Muscle</tissue>
    </source>
</reference>
<evidence type="ECO:0000313" key="3">
    <source>
        <dbReference type="Proteomes" id="UP000283509"/>
    </source>
</evidence>
<organism evidence="2 3">
    <name type="scientific">Penaeus vannamei</name>
    <name type="common">Whiteleg shrimp</name>
    <name type="synonym">Litopenaeus vannamei</name>
    <dbReference type="NCBI Taxonomy" id="6689"/>
    <lineage>
        <taxon>Eukaryota</taxon>
        <taxon>Metazoa</taxon>
        <taxon>Ecdysozoa</taxon>
        <taxon>Arthropoda</taxon>
        <taxon>Crustacea</taxon>
        <taxon>Multicrustacea</taxon>
        <taxon>Malacostraca</taxon>
        <taxon>Eumalacostraca</taxon>
        <taxon>Eucarida</taxon>
        <taxon>Decapoda</taxon>
        <taxon>Dendrobranchiata</taxon>
        <taxon>Penaeoidea</taxon>
        <taxon>Penaeidae</taxon>
        <taxon>Penaeus</taxon>
    </lineage>
</organism>
<dbReference type="AlphaFoldDB" id="A0A3R7Q6A4"/>
<comment type="caution">
    <text evidence="2">The sequence shown here is derived from an EMBL/GenBank/DDBJ whole genome shotgun (WGS) entry which is preliminary data.</text>
</comment>
<feature type="compositionally biased region" description="Polar residues" evidence="1">
    <location>
        <begin position="232"/>
        <end position="241"/>
    </location>
</feature>
<accession>A0A3R7Q6A4</accession>
<keyword evidence="3" id="KW-1185">Reference proteome</keyword>
<evidence type="ECO:0000313" key="2">
    <source>
        <dbReference type="EMBL" id="ROT69685.1"/>
    </source>
</evidence>
<reference evidence="2 3" key="2">
    <citation type="submission" date="2019-01" db="EMBL/GenBank/DDBJ databases">
        <title>The decoding of complex shrimp genome reveals the adaptation for benthos swimmer, frequently molting mechanism and breeding impact on genome.</title>
        <authorList>
            <person name="Sun Y."/>
            <person name="Gao Y."/>
            <person name="Yu Y."/>
        </authorList>
    </citation>
    <scope>NUCLEOTIDE SEQUENCE [LARGE SCALE GENOMIC DNA]</scope>
    <source>
        <tissue evidence="2">Muscle</tissue>
    </source>
</reference>
<feature type="compositionally biased region" description="Low complexity" evidence="1">
    <location>
        <begin position="203"/>
        <end position="217"/>
    </location>
</feature>
<gene>
    <name evidence="2" type="ORF">C7M84_012104</name>
</gene>
<feature type="region of interest" description="Disordered" evidence="1">
    <location>
        <begin position="119"/>
        <end position="142"/>
    </location>
</feature>
<dbReference type="Proteomes" id="UP000283509">
    <property type="component" value="Unassembled WGS sequence"/>
</dbReference>
<feature type="region of interest" description="Disordered" evidence="1">
    <location>
        <begin position="366"/>
        <end position="385"/>
    </location>
</feature>
<evidence type="ECO:0000256" key="1">
    <source>
        <dbReference type="SAM" id="MobiDB-lite"/>
    </source>
</evidence>